<dbReference type="EMBL" id="JACHJU010000001">
    <property type="protein sequence ID" value="MBB4938406.1"/>
    <property type="molecule type" value="Genomic_DNA"/>
</dbReference>
<sequence length="194" mass="20529">MNPRIAFVAAPLLVLAYGVIRILDGLDGSRGPGLAWTSGHLAFIAALAFFVSTFLQMRRLAGRDTLSTVSASAGIIGILAVGTQFAIDIVVGFLSADRAGMSVYFDRIQAVPGVSFLVYDGGPLLFFLGQLALVVQLAVARRVKIWTPFLVLLDLLLPFVDKDLIPLGAVCLLLSFVPLAGQVARTARPAHAPA</sequence>
<reference evidence="2 3" key="1">
    <citation type="submission" date="2020-08" db="EMBL/GenBank/DDBJ databases">
        <title>Sequencing the genomes of 1000 actinobacteria strains.</title>
        <authorList>
            <person name="Klenk H.-P."/>
        </authorList>
    </citation>
    <scope>NUCLEOTIDE SEQUENCE [LARGE SCALE GENOMIC DNA]</scope>
    <source>
        <strain evidence="2 3">DSM 43023</strain>
    </source>
</reference>
<feature type="transmembrane region" description="Helical" evidence="1">
    <location>
        <begin position="34"/>
        <end position="55"/>
    </location>
</feature>
<keyword evidence="1" id="KW-1133">Transmembrane helix</keyword>
<dbReference type="Proteomes" id="UP000534286">
    <property type="component" value="Unassembled WGS sequence"/>
</dbReference>
<dbReference type="RefSeq" id="WP_184754588.1">
    <property type="nucleotide sequence ID" value="NZ_BAABEK010000045.1"/>
</dbReference>
<proteinExistence type="predicted"/>
<comment type="caution">
    <text evidence="2">The sequence shown here is derived from an EMBL/GenBank/DDBJ whole genome shotgun (WGS) entry which is preliminary data.</text>
</comment>
<evidence type="ECO:0000256" key="1">
    <source>
        <dbReference type="SAM" id="Phobius"/>
    </source>
</evidence>
<name>A0A7W7RUD7_9ACTN</name>
<feature type="transmembrane region" description="Helical" evidence="1">
    <location>
        <begin position="116"/>
        <end position="138"/>
    </location>
</feature>
<feature type="transmembrane region" description="Helical" evidence="1">
    <location>
        <begin position="75"/>
        <end position="96"/>
    </location>
</feature>
<protein>
    <recommendedName>
        <fullName evidence="4">DUF4386 domain-containing protein</fullName>
    </recommendedName>
</protein>
<keyword evidence="1" id="KW-0812">Transmembrane</keyword>
<gene>
    <name evidence="2" type="ORF">FHR32_002711</name>
</gene>
<keyword evidence="1" id="KW-0472">Membrane</keyword>
<accession>A0A7W7RUD7</accession>
<evidence type="ECO:0008006" key="4">
    <source>
        <dbReference type="Google" id="ProtNLM"/>
    </source>
</evidence>
<keyword evidence="3" id="KW-1185">Reference proteome</keyword>
<evidence type="ECO:0000313" key="3">
    <source>
        <dbReference type="Proteomes" id="UP000534286"/>
    </source>
</evidence>
<dbReference type="AlphaFoldDB" id="A0A7W7RUD7"/>
<organism evidence="2 3">
    <name type="scientific">Streptosporangium album</name>
    <dbReference type="NCBI Taxonomy" id="47479"/>
    <lineage>
        <taxon>Bacteria</taxon>
        <taxon>Bacillati</taxon>
        <taxon>Actinomycetota</taxon>
        <taxon>Actinomycetes</taxon>
        <taxon>Streptosporangiales</taxon>
        <taxon>Streptosporangiaceae</taxon>
        <taxon>Streptosporangium</taxon>
    </lineage>
</organism>
<evidence type="ECO:0000313" key="2">
    <source>
        <dbReference type="EMBL" id="MBB4938406.1"/>
    </source>
</evidence>